<gene>
    <name evidence="2" type="ORF">BSTOLATCC_MIC8557</name>
</gene>
<dbReference type="Proteomes" id="UP001162131">
    <property type="component" value="Unassembled WGS sequence"/>
</dbReference>
<reference evidence="2" key="1">
    <citation type="submission" date="2021-09" db="EMBL/GenBank/DDBJ databases">
        <authorList>
            <consortium name="AG Swart"/>
            <person name="Singh M."/>
            <person name="Singh A."/>
            <person name="Seah K."/>
            <person name="Emmerich C."/>
        </authorList>
    </citation>
    <scope>NUCLEOTIDE SEQUENCE</scope>
    <source>
        <strain evidence="2">ATCC30299</strain>
    </source>
</reference>
<sequence>MELKARKSGICFNQSFQINSQFSLKSHEPASPSPDSPIDETKNLKFTENPKKPKLLSQQASRRHSPSIISSSIHKRTLLYSKKIEGSSSVSSMSRHKRHSTDDKIEVSGKSLIDIPRFSSRPRRTIALKAERLSIDFEWKNTRESPIPGEARTPKTFSIKLLQRPINFSEIKRKIEQPGILSAKSLSIIKSTAAKNAYIKRNWNNIKPKIGSKRVHLSMDQSLLQYATDEMIKNDQAEALYRESIRSQKRN</sequence>
<protein>
    <submittedName>
        <fullName evidence="2">Uncharacterized protein</fullName>
    </submittedName>
</protein>
<name>A0AAU9IND5_9CILI</name>
<dbReference type="EMBL" id="CAJZBQ010000010">
    <property type="protein sequence ID" value="CAG9313284.1"/>
    <property type="molecule type" value="Genomic_DNA"/>
</dbReference>
<dbReference type="AlphaFoldDB" id="A0AAU9IND5"/>
<evidence type="ECO:0000256" key="1">
    <source>
        <dbReference type="SAM" id="MobiDB-lite"/>
    </source>
</evidence>
<evidence type="ECO:0000313" key="2">
    <source>
        <dbReference type="EMBL" id="CAG9313284.1"/>
    </source>
</evidence>
<feature type="region of interest" description="Disordered" evidence="1">
    <location>
        <begin position="23"/>
        <end position="67"/>
    </location>
</feature>
<accession>A0AAU9IND5</accession>
<evidence type="ECO:0000313" key="3">
    <source>
        <dbReference type="Proteomes" id="UP001162131"/>
    </source>
</evidence>
<organism evidence="2 3">
    <name type="scientific">Blepharisma stoltei</name>
    <dbReference type="NCBI Taxonomy" id="1481888"/>
    <lineage>
        <taxon>Eukaryota</taxon>
        <taxon>Sar</taxon>
        <taxon>Alveolata</taxon>
        <taxon>Ciliophora</taxon>
        <taxon>Postciliodesmatophora</taxon>
        <taxon>Heterotrichea</taxon>
        <taxon>Heterotrichida</taxon>
        <taxon>Blepharismidae</taxon>
        <taxon>Blepharisma</taxon>
    </lineage>
</organism>
<keyword evidence="3" id="KW-1185">Reference proteome</keyword>
<comment type="caution">
    <text evidence="2">The sequence shown here is derived from an EMBL/GenBank/DDBJ whole genome shotgun (WGS) entry which is preliminary data.</text>
</comment>
<feature type="compositionally biased region" description="Basic and acidic residues" evidence="1">
    <location>
        <begin position="39"/>
        <end position="51"/>
    </location>
</feature>
<proteinExistence type="predicted"/>